<feature type="transmembrane region" description="Helical" evidence="7">
    <location>
        <begin position="235"/>
        <end position="258"/>
    </location>
</feature>
<dbReference type="InterPro" id="IPR051258">
    <property type="entry name" value="Diverse_Substrate_Transporter"/>
</dbReference>
<evidence type="ECO:0000256" key="5">
    <source>
        <dbReference type="ARBA" id="ARBA00022989"/>
    </source>
</evidence>
<evidence type="ECO:0000256" key="2">
    <source>
        <dbReference type="ARBA" id="ARBA00007362"/>
    </source>
</evidence>
<dbReference type="AlphaFoldDB" id="A0A1M7JHY4"/>
<dbReference type="InterPro" id="IPR000620">
    <property type="entry name" value="EamA_dom"/>
</dbReference>
<evidence type="ECO:0000256" key="3">
    <source>
        <dbReference type="ARBA" id="ARBA00022475"/>
    </source>
</evidence>
<feature type="domain" description="EamA" evidence="8">
    <location>
        <begin position="145"/>
        <end position="283"/>
    </location>
</feature>
<dbReference type="Proteomes" id="UP000184038">
    <property type="component" value="Unassembled WGS sequence"/>
</dbReference>
<reference evidence="9 10" key="1">
    <citation type="submission" date="2016-11" db="EMBL/GenBank/DDBJ databases">
        <authorList>
            <person name="Jaros S."/>
            <person name="Januszkiewicz K."/>
            <person name="Wedrychowicz H."/>
        </authorList>
    </citation>
    <scope>NUCLEOTIDE SEQUENCE [LARGE SCALE GENOMIC DNA]</scope>
    <source>
        <strain evidence="9 10">DSM 15930</strain>
    </source>
</reference>
<evidence type="ECO:0000259" key="8">
    <source>
        <dbReference type="Pfam" id="PF00892"/>
    </source>
</evidence>
<dbReference type="GO" id="GO:0005886">
    <property type="term" value="C:plasma membrane"/>
    <property type="evidence" value="ECO:0007669"/>
    <property type="project" value="UniProtKB-SubCell"/>
</dbReference>
<keyword evidence="10" id="KW-1185">Reference proteome</keyword>
<dbReference type="PANTHER" id="PTHR42920">
    <property type="entry name" value="OS03G0707200 PROTEIN-RELATED"/>
    <property type="match status" value="1"/>
</dbReference>
<evidence type="ECO:0000256" key="4">
    <source>
        <dbReference type="ARBA" id="ARBA00022692"/>
    </source>
</evidence>
<feature type="transmembrane region" description="Helical" evidence="7">
    <location>
        <begin position="173"/>
        <end position="199"/>
    </location>
</feature>
<comment type="subcellular location">
    <subcellularLocation>
        <location evidence="1">Cell membrane</location>
        <topology evidence="1">Multi-pass membrane protein</topology>
    </subcellularLocation>
</comment>
<sequence>MKSKHADMLLILITAIWGLSFPLIRNSLPYISEITYLFYRFMLASIILVLIFWKKYKLINSSVLIKGTILGISLFGALSFTVFALQYTTASNVAFITGLNIVIVPFFYNLILKKKIDLIKKISIIIAVIGLVFISGGLQLQFNQGDLLAFLCALCISAQIILTDIFARSEDSIILGCLQVNVATVIYFITCFISGVGFSFDVKEIVVITIVFTGIAGTALAFVGQTYVQKYTSPAHVAIIFILEPVFGAVFALIIPNLDGTIEMISPIKGIGCALLILAMILTETFGRKKISKVSECD</sequence>
<dbReference type="RefSeq" id="WP_073287745.1">
    <property type="nucleotide sequence ID" value="NZ_FRCP01000011.1"/>
</dbReference>
<comment type="similarity">
    <text evidence="2">Belongs to the EamA transporter family.</text>
</comment>
<feature type="transmembrane region" description="Helical" evidence="7">
    <location>
        <begin position="36"/>
        <end position="53"/>
    </location>
</feature>
<feature type="domain" description="EamA" evidence="8">
    <location>
        <begin position="7"/>
        <end position="135"/>
    </location>
</feature>
<feature type="transmembrane region" description="Helical" evidence="7">
    <location>
        <begin position="124"/>
        <end position="142"/>
    </location>
</feature>
<keyword evidence="5 7" id="KW-1133">Transmembrane helix</keyword>
<feature type="transmembrane region" description="Helical" evidence="7">
    <location>
        <begin position="148"/>
        <end position="166"/>
    </location>
</feature>
<proteinExistence type="inferred from homology"/>
<evidence type="ECO:0000256" key="1">
    <source>
        <dbReference type="ARBA" id="ARBA00004651"/>
    </source>
</evidence>
<keyword evidence="6 7" id="KW-0472">Membrane</keyword>
<evidence type="ECO:0000313" key="9">
    <source>
        <dbReference type="EMBL" id="SHM52624.1"/>
    </source>
</evidence>
<organism evidence="9 10">
    <name type="scientific">Anaerosporobacter mobilis DSM 15930</name>
    <dbReference type="NCBI Taxonomy" id="1120996"/>
    <lineage>
        <taxon>Bacteria</taxon>
        <taxon>Bacillati</taxon>
        <taxon>Bacillota</taxon>
        <taxon>Clostridia</taxon>
        <taxon>Lachnospirales</taxon>
        <taxon>Lachnospiraceae</taxon>
        <taxon>Anaerosporobacter</taxon>
    </lineage>
</organism>
<feature type="transmembrane region" description="Helical" evidence="7">
    <location>
        <begin position="205"/>
        <end position="223"/>
    </location>
</feature>
<dbReference type="STRING" id="1120996.SAMN02746066_02294"/>
<name>A0A1M7JHY4_9FIRM</name>
<keyword evidence="3" id="KW-1003">Cell membrane</keyword>
<feature type="transmembrane region" description="Helical" evidence="7">
    <location>
        <begin position="264"/>
        <end position="283"/>
    </location>
</feature>
<gene>
    <name evidence="9" type="ORF">SAMN02746066_02294</name>
</gene>
<evidence type="ECO:0000313" key="10">
    <source>
        <dbReference type="Proteomes" id="UP000184038"/>
    </source>
</evidence>
<feature type="transmembrane region" description="Helical" evidence="7">
    <location>
        <begin position="93"/>
        <end position="112"/>
    </location>
</feature>
<evidence type="ECO:0000256" key="7">
    <source>
        <dbReference type="SAM" id="Phobius"/>
    </source>
</evidence>
<accession>A0A1M7JHY4</accession>
<dbReference type="InterPro" id="IPR037185">
    <property type="entry name" value="EmrE-like"/>
</dbReference>
<feature type="transmembrane region" description="Helical" evidence="7">
    <location>
        <begin position="65"/>
        <end position="87"/>
    </location>
</feature>
<evidence type="ECO:0000256" key="6">
    <source>
        <dbReference type="ARBA" id="ARBA00023136"/>
    </source>
</evidence>
<dbReference type="SUPFAM" id="SSF103481">
    <property type="entry name" value="Multidrug resistance efflux transporter EmrE"/>
    <property type="match status" value="2"/>
</dbReference>
<dbReference type="PANTHER" id="PTHR42920:SF5">
    <property type="entry name" value="EAMA DOMAIN-CONTAINING PROTEIN"/>
    <property type="match status" value="1"/>
</dbReference>
<dbReference type="OrthoDB" id="9804865at2"/>
<protein>
    <submittedName>
        <fullName evidence="9">Permease of the drug/metabolite transporter (DMT) superfamily</fullName>
    </submittedName>
</protein>
<dbReference type="EMBL" id="FRCP01000011">
    <property type="protein sequence ID" value="SHM52624.1"/>
    <property type="molecule type" value="Genomic_DNA"/>
</dbReference>
<keyword evidence="4 7" id="KW-0812">Transmembrane</keyword>
<feature type="transmembrane region" description="Helical" evidence="7">
    <location>
        <begin position="7"/>
        <end position="24"/>
    </location>
</feature>
<dbReference type="Pfam" id="PF00892">
    <property type="entry name" value="EamA"/>
    <property type="match status" value="2"/>
</dbReference>